<feature type="non-terminal residue" evidence="1">
    <location>
        <position position="203"/>
    </location>
</feature>
<evidence type="ECO:0000313" key="1">
    <source>
        <dbReference type="EMBL" id="TRY86767.1"/>
    </source>
</evidence>
<organism evidence="1 2">
    <name type="scientific">Danionella cerebrum</name>
    <dbReference type="NCBI Taxonomy" id="2873325"/>
    <lineage>
        <taxon>Eukaryota</taxon>
        <taxon>Metazoa</taxon>
        <taxon>Chordata</taxon>
        <taxon>Craniata</taxon>
        <taxon>Vertebrata</taxon>
        <taxon>Euteleostomi</taxon>
        <taxon>Actinopterygii</taxon>
        <taxon>Neopterygii</taxon>
        <taxon>Teleostei</taxon>
        <taxon>Ostariophysi</taxon>
        <taxon>Cypriniformes</taxon>
        <taxon>Danionidae</taxon>
        <taxon>Danioninae</taxon>
        <taxon>Danionella</taxon>
    </lineage>
</organism>
<dbReference type="STRING" id="623744.A0A553QA41"/>
<accession>A0A553QA41</accession>
<reference evidence="1 2" key="1">
    <citation type="journal article" date="2019" name="Sci. Data">
        <title>Hybrid genome assembly and annotation of Danionella translucida.</title>
        <authorList>
            <person name="Kadobianskyi M."/>
            <person name="Schulze L."/>
            <person name="Schuelke M."/>
            <person name="Judkewitz B."/>
        </authorList>
    </citation>
    <scope>NUCLEOTIDE SEQUENCE [LARGE SCALE GENOMIC DNA]</scope>
    <source>
        <strain evidence="1 2">Bolton</strain>
    </source>
</reference>
<sequence length="203" mass="22548">NHITIQNGRSFPELKKCTTCCMDIHCPFCNTRRFRPTKLCKVQLHLKSHIRRAVFYKGYTIHRCGLGCRTKWHYHCFNCTSTRVRKDDFLKHLFVCTGEQPATVTTTQEHSATVTTTQEQSATVTTTQEPATSTIESNAADSVCDIQSSSAASVFTIPIEAASIAPPLTPITFPATPASNTQRACVKPVLRKNCPICQLSVNK</sequence>
<dbReference type="AlphaFoldDB" id="A0A553QA41"/>
<protein>
    <submittedName>
        <fullName evidence="1">Uncharacterized protein</fullName>
    </submittedName>
</protein>
<proteinExistence type="predicted"/>
<comment type="caution">
    <text evidence="1">The sequence shown here is derived from an EMBL/GenBank/DDBJ whole genome shotgun (WGS) entry which is preliminary data.</text>
</comment>
<name>A0A553QA41_9TELE</name>
<keyword evidence="2" id="KW-1185">Reference proteome</keyword>
<dbReference type="EMBL" id="SRMA01026184">
    <property type="protein sequence ID" value="TRY86767.1"/>
    <property type="molecule type" value="Genomic_DNA"/>
</dbReference>
<evidence type="ECO:0000313" key="2">
    <source>
        <dbReference type="Proteomes" id="UP000316079"/>
    </source>
</evidence>
<feature type="non-terminal residue" evidence="1">
    <location>
        <position position="1"/>
    </location>
</feature>
<dbReference type="Proteomes" id="UP000316079">
    <property type="component" value="Unassembled WGS sequence"/>
</dbReference>
<gene>
    <name evidence="1" type="ORF">DNTS_008304</name>
</gene>
<dbReference type="OrthoDB" id="6159302at2759"/>